<evidence type="ECO:0000313" key="2">
    <source>
        <dbReference type="EMBL" id="GIF55708.1"/>
    </source>
</evidence>
<organism evidence="2 3">
    <name type="scientific">Asanoa iriomotensis</name>
    <dbReference type="NCBI Taxonomy" id="234613"/>
    <lineage>
        <taxon>Bacteria</taxon>
        <taxon>Bacillati</taxon>
        <taxon>Actinomycetota</taxon>
        <taxon>Actinomycetes</taxon>
        <taxon>Micromonosporales</taxon>
        <taxon>Micromonosporaceae</taxon>
        <taxon>Asanoa</taxon>
    </lineage>
</organism>
<feature type="domain" description="DUF402" evidence="1">
    <location>
        <begin position="61"/>
        <end position="164"/>
    </location>
</feature>
<dbReference type="RefSeq" id="WP_203701514.1">
    <property type="nucleotide sequence ID" value="NZ_BAAALU010000010.1"/>
</dbReference>
<evidence type="ECO:0000313" key="3">
    <source>
        <dbReference type="Proteomes" id="UP000624325"/>
    </source>
</evidence>
<dbReference type="Proteomes" id="UP000624325">
    <property type="component" value="Unassembled WGS sequence"/>
</dbReference>
<dbReference type="InterPro" id="IPR007295">
    <property type="entry name" value="DUF402"/>
</dbReference>
<gene>
    <name evidence="2" type="ORF">Air01nite_18030</name>
</gene>
<reference evidence="2 3" key="1">
    <citation type="submission" date="2021-01" db="EMBL/GenBank/DDBJ databases">
        <title>Whole genome shotgun sequence of Asanoa iriomotensis NBRC 100142.</title>
        <authorList>
            <person name="Komaki H."/>
            <person name="Tamura T."/>
        </authorList>
    </citation>
    <scope>NUCLEOTIDE SEQUENCE [LARGE SCALE GENOMIC DNA]</scope>
    <source>
        <strain evidence="2 3">NBRC 100142</strain>
    </source>
</reference>
<protein>
    <recommendedName>
        <fullName evidence="1">DUF402 domain-containing protein</fullName>
    </recommendedName>
</protein>
<name>A0ABQ4BYV8_9ACTN</name>
<sequence>MIDRFALGSVVHRREVLHGDVWLSMPVRVIADDDVLAVWLAEGTPLTFPPHPFGPHPWSDHTHWTTTGVLHLHRVGDAHAVWGFFRGDQLDHWYVNFQAPYHRTGDGFDTVDHGVDMVISEDEWHWKDRDDVAEQVRIGRLTAVEAQAVWAETERVANALDNGERWWLPRWSDWQPAD</sequence>
<proteinExistence type="predicted"/>
<dbReference type="SUPFAM" id="SSF159234">
    <property type="entry name" value="FomD-like"/>
    <property type="match status" value="1"/>
</dbReference>
<dbReference type="Pfam" id="PF04167">
    <property type="entry name" value="DUF402"/>
    <property type="match status" value="1"/>
</dbReference>
<dbReference type="InterPro" id="IPR035930">
    <property type="entry name" value="FomD-like_sf"/>
</dbReference>
<accession>A0ABQ4BYV8</accession>
<comment type="caution">
    <text evidence="2">The sequence shown here is derived from an EMBL/GenBank/DDBJ whole genome shotgun (WGS) entry which is preliminary data.</text>
</comment>
<dbReference type="EMBL" id="BONC01000009">
    <property type="protein sequence ID" value="GIF55708.1"/>
    <property type="molecule type" value="Genomic_DNA"/>
</dbReference>
<evidence type="ECO:0000259" key="1">
    <source>
        <dbReference type="Pfam" id="PF04167"/>
    </source>
</evidence>
<dbReference type="Gene3D" id="2.40.380.10">
    <property type="entry name" value="FomD-like"/>
    <property type="match status" value="1"/>
</dbReference>
<keyword evidence="3" id="KW-1185">Reference proteome</keyword>